<accession>A0A2I7KGW5</accession>
<gene>
    <name evidence="1" type="ORF">PhaeoP88_04528</name>
</gene>
<evidence type="ECO:0008006" key="3">
    <source>
        <dbReference type="Google" id="ProtNLM"/>
    </source>
</evidence>
<keyword evidence="1" id="KW-0614">Plasmid</keyword>
<evidence type="ECO:0000313" key="1">
    <source>
        <dbReference type="EMBL" id="AUR01840.1"/>
    </source>
</evidence>
<evidence type="ECO:0000313" key="2">
    <source>
        <dbReference type="Proteomes" id="UP000236447"/>
    </source>
</evidence>
<dbReference type="AlphaFoldDB" id="A0A2I7KGW5"/>
<geneLocation type="plasmid" evidence="2">
    <name>pp88_e</name>
</geneLocation>
<dbReference type="Proteomes" id="UP000236447">
    <property type="component" value="Plasmid pP88_e"/>
</dbReference>
<organism evidence="1 2">
    <name type="scientific">Phaeobacter inhibens</name>
    <dbReference type="NCBI Taxonomy" id="221822"/>
    <lineage>
        <taxon>Bacteria</taxon>
        <taxon>Pseudomonadati</taxon>
        <taxon>Pseudomonadota</taxon>
        <taxon>Alphaproteobacteria</taxon>
        <taxon>Rhodobacterales</taxon>
        <taxon>Roseobacteraceae</taxon>
        <taxon>Phaeobacter</taxon>
    </lineage>
</organism>
<sequence length="121" mass="13615">MNKLVKTEFGYVEDDSLAALQDEFDTMAVLECVEKVEKLRGELGQLHSELMGLHSMATRIIRGNTHIPMNGSGEDIHQQAEIVDSAAFDLIELGEDIQRRIEPLKELFSDAVLERMEEDGL</sequence>
<proteinExistence type="predicted"/>
<dbReference type="GeneID" id="31848596"/>
<reference evidence="1 2" key="2">
    <citation type="journal article" date="2017" name="Genome Biol. Evol.">
        <title>Trajectories and Drivers of Genome Evolution in Surface-Associated Marine Phaeobacter.</title>
        <authorList>
            <person name="Freese H.M."/>
            <person name="Sikorski J."/>
            <person name="Bunk B."/>
            <person name="Scheuner C."/>
            <person name="Meier-Kolthoff J.P."/>
            <person name="Sproer C."/>
            <person name="Gram L."/>
            <person name="Overmann J."/>
        </authorList>
    </citation>
    <scope>NUCLEOTIDE SEQUENCE [LARGE SCALE GENOMIC DNA]</scope>
    <source>
        <strain evidence="1 2">P88</strain>
        <plasmid evidence="2">pp88_e</plasmid>
    </source>
</reference>
<dbReference type="RefSeq" id="WP_024099597.1">
    <property type="nucleotide sequence ID" value="NZ_CP010730.1"/>
</dbReference>
<reference evidence="1 2" key="1">
    <citation type="journal article" date="2017" name="Front. Microbiol.">
        <title>Phaeobacter piscinae sp. nov., a species of the Roseobacter group and potential aquaculture probiont.</title>
        <authorList>
            <person name="Sonnenschein E.C."/>
            <person name="Phippen C.B.W."/>
            <person name="Nielsen K.F."/>
            <person name="Mateiu R.V."/>
            <person name="Melchiorsen J."/>
            <person name="Gram L."/>
            <person name="Overmann J."/>
            <person name="Freese H.M."/>
        </authorList>
    </citation>
    <scope>NUCLEOTIDE SEQUENCE [LARGE SCALE GENOMIC DNA]</scope>
    <source>
        <strain evidence="1 2">P88</strain>
        <plasmid evidence="2">pp88_e</plasmid>
    </source>
</reference>
<dbReference type="EMBL" id="CP010730">
    <property type="protein sequence ID" value="AUR01840.1"/>
    <property type="molecule type" value="Genomic_DNA"/>
</dbReference>
<protein>
    <recommendedName>
        <fullName evidence="3">Transposase</fullName>
    </recommendedName>
</protein>
<name>A0A2I7KGW5_9RHOB</name>